<sequence length="125" mass="14293">MWRAMSAPDGLQRFTSWICALVLESSPERGSFPRHRKQQYVGRDAVAALHQLLRVRHTQSLDLQAFFDLLQRCGEERGLLELSNEAQDDWVPLEVIKDLVACLYASSAKLLADICPPDELNWQEL</sequence>
<dbReference type="AlphaFoldDB" id="A0A2P6V8C1"/>
<gene>
    <name evidence="1" type="ORF">C2E20_6180</name>
</gene>
<comment type="caution">
    <text evidence="1">The sequence shown here is derived from an EMBL/GenBank/DDBJ whole genome shotgun (WGS) entry which is preliminary data.</text>
</comment>
<evidence type="ECO:0000313" key="1">
    <source>
        <dbReference type="EMBL" id="PSC70327.1"/>
    </source>
</evidence>
<dbReference type="EMBL" id="LHPF02000020">
    <property type="protein sequence ID" value="PSC70327.1"/>
    <property type="molecule type" value="Genomic_DNA"/>
</dbReference>
<dbReference type="OrthoDB" id="10257659at2759"/>
<name>A0A2P6V8C1_9CHLO</name>
<protein>
    <submittedName>
        <fullName evidence="1">Fbox domain containing</fullName>
    </submittedName>
</protein>
<accession>A0A2P6V8C1</accession>
<proteinExistence type="predicted"/>
<dbReference type="Proteomes" id="UP000239649">
    <property type="component" value="Unassembled WGS sequence"/>
</dbReference>
<evidence type="ECO:0000313" key="2">
    <source>
        <dbReference type="Proteomes" id="UP000239649"/>
    </source>
</evidence>
<keyword evidence="2" id="KW-1185">Reference proteome</keyword>
<reference evidence="1 2" key="1">
    <citation type="journal article" date="2018" name="Plant J.">
        <title>Genome sequences of Chlorella sorokiniana UTEX 1602 and Micractinium conductrix SAG 241.80: implications to maltose excretion by a green alga.</title>
        <authorList>
            <person name="Arriola M.B."/>
            <person name="Velmurugan N."/>
            <person name="Zhang Y."/>
            <person name="Plunkett M.H."/>
            <person name="Hondzo H."/>
            <person name="Barney B.M."/>
        </authorList>
    </citation>
    <scope>NUCLEOTIDE SEQUENCE [LARGE SCALE GENOMIC DNA]</scope>
    <source>
        <strain evidence="1 2">SAG 241.80</strain>
    </source>
</reference>
<organism evidence="1 2">
    <name type="scientific">Micractinium conductrix</name>
    <dbReference type="NCBI Taxonomy" id="554055"/>
    <lineage>
        <taxon>Eukaryota</taxon>
        <taxon>Viridiplantae</taxon>
        <taxon>Chlorophyta</taxon>
        <taxon>core chlorophytes</taxon>
        <taxon>Trebouxiophyceae</taxon>
        <taxon>Chlorellales</taxon>
        <taxon>Chlorellaceae</taxon>
        <taxon>Chlorella clade</taxon>
        <taxon>Micractinium</taxon>
    </lineage>
</organism>